<proteinExistence type="predicted"/>
<dbReference type="EMBL" id="LAZR01008689">
    <property type="protein sequence ID" value="KKM77143.1"/>
    <property type="molecule type" value="Genomic_DNA"/>
</dbReference>
<evidence type="ECO:0000313" key="1">
    <source>
        <dbReference type="EMBL" id="KKM77143.1"/>
    </source>
</evidence>
<dbReference type="AlphaFoldDB" id="A0A0F9K555"/>
<protein>
    <submittedName>
        <fullName evidence="1">Uncharacterized protein</fullName>
    </submittedName>
</protein>
<sequence>MRQVIKSNSHGNQVEVFEHGSTFSKRALTTEGNPVINREKQGYAWFGVEIGAEEVDSKKMIMIPKFKGKGFPQYNGITG</sequence>
<accession>A0A0F9K555</accession>
<organism evidence="1">
    <name type="scientific">marine sediment metagenome</name>
    <dbReference type="NCBI Taxonomy" id="412755"/>
    <lineage>
        <taxon>unclassified sequences</taxon>
        <taxon>metagenomes</taxon>
        <taxon>ecological metagenomes</taxon>
    </lineage>
</organism>
<name>A0A0F9K555_9ZZZZ</name>
<reference evidence="1" key="1">
    <citation type="journal article" date="2015" name="Nature">
        <title>Complex archaea that bridge the gap between prokaryotes and eukaryotes.</title>
        <authorList>
            <person name="Spang A."/>
            <person name="Saw J.H."/>
            <person name="Jorgensen S.L."/>
            <person name="Zaremba-Niedzwiedzka K."/>
            <person name="Martijn J."/>
            <person name="Lind A.E."/>
            <person name="van Eijk R."/>
            <person name="Schleper C."/>
            <person name="Guy L."/>
            <person name="Ettema T.J."/>
        </authorList>
    </citation>
    <scope>NUCLEOTIDE SEQUENCE</scope>
</reference>
<comment type="caution">
    <text evidence="1">The sequence shown here is derived from an EMBL/GenBank/DDBJ whole genome shotgun (WGS) entry which is preliminary data.</text>
</comment>
<gene>
    <name evidence="1" type="ORF">LCGC14_1372930</name>
</gene>
<feature type="non-terminal residue" evidence="1">
    <location>
        <position position="79"/>
    </location>
</feature>